<dbReference type="EMBL" id="AMQN01013664">
    <property type="status" value="NOT_ANNOTATED_CDS"/>
    <property type="molecule type" value="Genomic_DNA"/>
</dbReference>
<evidence type="ECO:0000313" key="4">
    <source>
        <dbReference type="Proteomes" id="UP000014760"/>
    </source>
</evidence>
<reference evidence="2 4" key="2">
    <citation type="journal article" date="2013" name="Nature">
        <title>Insights into bilaterian evolution from three spiralian genomes.</title>
        <authorList>
            <person name="Simakov O."/>
            <person name="Marletaz F."/>
            <person name="Cho S.J."/>
            <person name="Edsinger-Gonzales E."/>
            <person name="Havlak P."/>
            <person name="Hellsten U."/>
            <person name="Kuo D.H."/>
            <person name="Larsson T."/>
            <person name="Lv J."/>
            <person name="Arendt D."/>
            <person name="Savage R."/>
            <person name="Osoegawa K."/>
            <person name="de Jong P."/>
            <person name="Grimwood J."/>
            <person name="Chapman J.A."/>
            <person name="Shapiro H."/>
            <person name="Aerts A."/>
            <person name="Otillar R.P."/>
            <person name="Terry A.Y."/>
            <person name="Boore J.L."/>
            <person name="Grigoriev I.V."/>
            <person name="Lindberg D.R."/>
            <person name="Seaver E.C."/>
            <person name="Weisblat D.A."/>
            <person name="Putnam N.H."/>
            <person name="Rokhsar D.S."/>
        </authorList>
    </citation>
    <scope>NUCLEOTIDE SEQUENCE</scope>
    <source>
        <strain evidence="2 4">I ESC-2004</strain>
    </source>
</reference>
<dbReference type="HOGENOM" id="CLU_1295482_0_0_1"/>
<feature type="coiled-coil region" evidence="1">
    <location>
        <begin position="159"/>
        <end position="186"/>
    </location>
</feature>
<name>R7TJL8_CAPTE</name>
<keyword evidence="1" id="KW-0175">Coiled coil</keyword>
<evidence type="ECO:0000256" key="1">
    <source>
        <dbReference type="SAM" id="Coils"/>
    </source>
</evidence>
<protein>
    <submittedName>
        <fullName evidence="2 3">Uncharacterized protein</fullName>
    </submittedName>
</protein>
<gene>
    <name evidence="2" type="ORF">CAPTEDRAFT_212480</name>
</gene>
<evidence type="ECO:0000313" key="3">
    <source>
        <dbReference type="EnsemblMetazoa" id="CapteP212480"/>
    </source>
</evidence>
<organism evidence="2">
    <name type="scientific">Capitella teleta</name>
    <name type="common">Polychaete worm</name>
    <dbReference type="NCBI Taxonomy" id="283909"/>
    <lineage>
        <taxon>Eukaryota</taxon>
        <taxon>Metazoa</taxon>
        <taxon>Spiralia</taxon>
        <taxon>Lophotrochozoa</taxon>
        <taxon>Annelida</taxon>
        <taxon>Polychaeta</taxon>
        <taxon>Sedentaria</taxon>
        <taxon>Scolecida</taxon>
        <taxon>Capitellidae</taxon>
        <taxon>Capitella</taxon>
    </lineage>
</organism>
<dbReference type="EMBL" id="KB310375">
    <property type="protein sequence ID" value="ELT91736.1"/>
    <property type="molecule type" value="Genomic_DNA"/>
</dbReference>
<evidence type="ECO:0000313" key="2">
    <source>
        <dbReference type="EMBL" id="ELT91736.1"/>
    </source>
</evidence>
<proteinExistence type="predicted"/>
<accession>R7TJL8</accession>
<reference evidence="3" key="3">
    <citation type="submission" date="2015-06" db="UniProtKB">
        <authorList>
            <consortium name="EnsemblMetazoa"/>
        </authorList>
    </citation>
    <scope>IDENTIFICATION</scope>
</reference>
<dbReference type="EnsemblMetazoa" id="CapteT212480">
    <property type="protein sequence ID" value="CapteP212480"/>
    <property type="gene ID" value="CapteG212480"/>
</dbReference>
<keyword evidence="4" id="KW-1185">Reference proteome</keyword>
<dbReference type="Proteomes" id="UP000014760">
    <property type="component" value="Unassembled WGS sequence"/>
</dbReference>
<sequence length="213" mass="24028">MTEITDIGATETTLITFGTPLSTQMTNIQLGLVSTTLAASVITILINPTRFVQAENDYQKFLSTFSLQANALRMRARAVSGERMRCRDAFWRKCGSNDAGESKDQNYDNITQFAEKDLGMDQDQFTNAMLIAFNNDMVKKSLVELVSQALTDPVLDNEVVMLRAELRERDQRIHQLEEKLQSAVLDTDSLEQYTTEKVMELVNSTLKLDPPHI</sequence>
<reference evidence="4" key="1">
    <citation type="submission" date="2012-12" db="EMBL/GenBank/DDBJ databases">
        <authorList>
            <person name="Hellsten U."/>
            <person name="Grimwood J."/>
            <person name="Chapman J.A."/>
            <person name="Shapiro H."/>
            <person name="Aerts A."/>
            <person name="Otillar R.P."/>
            <person name="Terry A.Y."/>
            <person name="Boore J.L."/>
            <person name="Simakov O."/>
            <person name="Marletaz F."/>
            <person name="Cho S.-J."/>
            <person name="Edsinger-Gonzales E."/>
            <person name="Havlak P."/>
            <person name="Kuo D.-H."/>
            <person name="Larsson T."/>
            <person name="Lv J."/>
            <person name="Arendt D."/>
            <person name="Savage R."/>
            <person name="Osoegawa K."/>
            <person name="de Jong P."/>
            <person name="Lindberg D.R."/>
            <person name="Seaver E.C."/>
            <person name="Weisblat D.A."/>
            <person name="Putnam N.H."/>
            <person name="Grigoriev I.V."/>
            <person name="Rokhsar D.S."/>
        </authorList>
    </citation>
    <scope>NUCLEOTIDE SEQUENCE</scope>
    <source>
        <strain evidence="4">I ESC-2004</strain>
    </source>
</reference>
<dbReference type="AlphaFoldDB" id="R7TJL8"/>